<keyword evidence="2" id="KW-1185">Reference proteome</keyword>
<name>A0A1X1Y580_9MYCO</name>
<organism evidence="1 2">
    <name type="scientific">Mycobacterium lacus</name>
    <dbReference type="NCBI Taxonomy" id="169765"/>
    <lineage>
        <taxon>Bacteria</taxon>
        <taxon>Bacillati</taxon>
        <taxon>Actinomycetota</taxon>
        <taxon>Actinomycetes</taxon>
        <taxon>Mycobacteriales</taxon>
        <taxon>Mycobacteriaceae</taxon>
        <taxon>Mycobacterium</taxon>
    </lineage>
</organism>
<dbReference type="OrthoDB" id="4763853at2"/>
<dbReference type="Pfam" id="PF05305">
    <property type="entry name" value="DUF732"/>
    <property type="match status" value="1"/>
</dbReference>
<sequence>MKTLLALLCASSMIGFAAPAYGDPDDGGGGDDAGFLAALRQAGIAYSDPAQAIGAGQAVCHCLDHGESGLELVHDVKTHNPGFDMEAASQFALIAAKYYCPHHLSHA</sequence>
<protein>
    <submittedName>
        <fullName evidence="1">Uncharacterized protein</fullName>
    </submittedName>
</protein>
<dbReference type="InterPro" id="IPR007969">
    <property type="entry name" value="DUF732"/>
</dbReference>
<dbReference type="STRING" id="169765.AWC15_22240"/>
<evidence type="ECO:0000313" key="1">
    <source>
        <dbReference type="EMBL" id="BBX96461.1"/>
    </source>
</evidence>
<proteinExistence type="predicted"/>
<dbReference type="Proteomes" id="UP000466396">
    <property type="component" value="Chromosome"/>
</dbReference>
<reference evidence="1 2" key="1">
    <citation type="journal article" date="2019" name="Emerg. Microbes Infect.">
        <title>Comprehensive subspecies identification of 175 nontuberculous mycobacteria species based on 7547 genomic profiles.</title>
        <authorList>
            <person name="Matsumoto Y."/>
            <person name="Kinjo T."/>
            <person name="Motooka D."/>
            <person name="Nabeya D."/>
            <person name="Jung N."/>
            <person name="Uechi K."/>
            <person name="Horii T."/>
            <person name="Iida T."/>
            <person name="Fujita J."/>
            <person name="Nakamura S."/>
        </authorList>
    </citation>
    <scope>NUCLEOTIDE SEQUENCE [LARGE SCALE GENOMIC DNA]</scope>
    <source>
        <strain evidence="1 2">JCM 15657</strain>
    </source>
</reference>
<dbReference type="AlphaFoldDB" id="A0A1X1Y580"/>
<accession>A0A1X1Y580</accession>
<dbReference type="RefSeq" id="WP_085160678.1">
    <property type="nucleotide sequence ID" value="NZ_AP022581.1"/>
</dbReference>
<dbReference type="EMBL" id="AP022581">
    <property type="protein sequence ID" value="BBX96461.1"/>
    <property type="molecule type" value="Genomic_DNA"/>
</dbReference>
<evidence type="ECO:0000313" key="2">
    <source>
        <dbReference type="Proteomes" id="UP000466396"/>
    </source>
</evidence>
<dbReference type="KEGG" id="mlj:MLAC_17550"/>
<gene>
    <name evidence="1" type="ORF">MLAC_17550</name>
</gene>